<accession>A0A1B6H3R7</accession>
<protein>
    <submittedName>
        <fullName evidence="1">Uncharacterized protein</fullName>
    </submittedName>
</protein>
<feature type="non-terminal residue" evidence="1">
    <location>
        <position position="104"/>
    </location>
</feature>
<organism evidence="1">
    <name type="scientific">Cuerna arida</name>
    <dbReference type="NCBI Taxonomy" id="1464854"/>
    <lineage>
        <taxon>Eukaryota</taxon>
        <taxon>Metazoa</taxon>
        <taxon>Ecdysozoa</taxon>
        <taxon>Arthropoda</taxon>
        <taxon>Hexapoda</taxon>
        <taxon>Insecta</taxon>
        <taxon>Pterygota</taxon>
        <taxon>Neoptera</taxon>
        <taxon>Paraneoptera</taxon>
        <taxon>Hemiptera</taxon>
        <taxon>Auchenorrhyncha</taxon>
        <taxon>Membracoidea</taxon>
        <taxon>Cicadellidae</taxon>
        <taxon>Cicadellinae</taxon>
        <taxon>Proconiini</taxon>
        <taxon>Cuerna</taxon>
    </lineage>
</organism>
<dbReference type="EMBL" id="GECZ01000482">
    <property type="protein sequence ID" value="JAS69287.1"/>
    <property type="molecule type" value="Transcribed_RNA"/>
</dbReference>
<gene>
    <name evidence="1" type="ORF">g.48409</name>
</gene>
<dbReference type="AlphaFoldDB" id="A0A1B6H3R7"/>
<reference evidence="1" key="1">
    <citation type="submission" date="2015-11" db="EMBL/GenBank/DDBJ databases">
        <title>De novo transcriptome assembly of four potential Pierce s Disease insect vectors from Arizona vineyards.</title>
        <authorList>
            <person name="Tassone E.E."/>
        </authorList>
    </citation>
    <scope>NUCLEOTIDE SEQUENCE</scope>
</reference>
<name>A0A1B6H3R7_9HEMI</name>
<proteinExistence type="predicted"/>
<evidence type="ECO:0000313" key="1">
    <source>
        <dbReference type="EMBL" id="JAS69287.1"/>
    </source>
</evidence>
<sequence>QQDCSGSGQDLLVIYKVTYVRGKEFYAPDVLSRNPIPLTGLDDDEDVLEQDLFVQSIIESFPCTDKRLKEIREAQEKDIECQMIKTWIASGKWDQHSVYWKHKS</sequence>
<feature type="non-terminal residue" evidence="1">
    <location>
        <position position="1"/>
    </location>
</feature>